<accession>B5Y8V7</accession>
<protein>
    <submittedName>
        <fullName evidence="3">DNA repair protein</fullName>
    </submittedName>
</protein>
<dbReference type="STRING" id="309798.COPRO5265_0866"/>
<dbReference type="RefSeq" id="WP_012544062.1">
    <property type="nucleotide sequence ID" value="NC_011295.1"/>
</dbReference>
<dbReference type="SMART" id="SM00382">
    <property type="entry name" value="AAA"/>
    <property type="match status" value="1"/>
</dbReference>
<dbReference type="PRINTS" id="PR01874">
    <property type="entry name" value="DNAREPAIRADA"/>
</dbReference>
<dbReference type="Proteomes" id="UP000001732">
    <property type="component" value="Chromosome"/>
</dbReference>
<evidence type="ECO:0000313" key="4">
    <source>
        <dbReference type="Proteomes" id="UP000001732"/>
    </source>
</evidence>
<evidence type="ECO:0000256" key="1">
    <source>
        <dbReference type="ARBA" id="ARBA00022723"/>
    </source>
</evidence>
<dbReference type="SUPFAM" id="SSF52540">
    <property type="entry name" value="P-loop containing nucleoside triphosphate hydrolases"/>
    <property type="match status" value="1"/>
</dbReference>
<dbReference type="GO" id="GO:0005524">
    <property type="term" value="F:ATP binding"/>
    <property type="evidence" value="ECO:0007669"/>
    <property type="project" value="InterPro"/>
</dbReference>
<dbReference type="eggNOG" id="COG1066">
    <property type="taxonomic scope" value="Bacteria"/>
</dbReference>
<dbReference type="Gene3D" id="3.40.50.300">
    <property type="entry name" value="P-loop containing nucleotide triphosphate hydrolases"/>
    <property type="match status" value="2"/>
</dbReference>
<dbReference type="AlphaFoldDB" id="B5Y8V7"/>
<dbReference type="HOGENOM" id="CLU_018264_0_0_9"/>
<dbReference type="GO" id="GO:0003677">
    <property type="term" value="F:DNA binding"/>
    <property type="evidence" value="ECO:0007669"/>
    <property type="project" value="InterPro"/>
</dbReference>
<evidence type="ECO:0000259" key="2">
    <source>
        <dbReference type="PROSITE" id="PS50162"/>
    </source>
</evidence>
<proteinExistence type="predicted"/>
<dbReference type="Pfam" id="PF06745">
    <property type="entry name" value="ATPase"/>
    <property type="match status" value="1"/>
</dbReference>
<dbReference type="InterPro" id="IPR003593">
    <property type="entry name" value="AAA+_ATPase"/>
</dbReference>
<dbReference type="OrthoDB" id="9803906at2"/>
<dbReference type="GO" id="GO:0000725">
    <property type="term" value="P:recombinational repair"/>
    <property type="evidence" value="ECO:0007669"/>
    <property type="project" value="TreeGrafter"/>
</dbReference>
<dbReference type="PROSITE" id="PS50162">
    <property type="entry name" value="RECA_2"/>
    <property type="match status" value="1"/>
</dbReference>
<dbReference type="InterPro" id="IPR020568">
    <property type="entry name" value="Ribosomal_Su5_D2-typ_SF"/>
</dbReference>
<dbReference type="InterPro" id="IPR041166">
    <property type="entry name" value="Rubredoxin_2"/>
</dbReference>
<dbReference type="InterPro" id="IPR014774">
    <property type="entry name" value="KaiC-like_dom"/>
</dbReference>
<gene>
    <name evidence="3" type="primary">radA</name>
    <name evidence="3" type="ordered locus">COPRO5265_0866</name>
</gene>
<dbReference type="PANTHER" id="PTHR32472:SF10">
    <property type="entry name" value="DNA REPAIR PROTEIN RADA-LIKE PROTEIN"/>
    <property type="match status" value="1"/>
</dbReference>
<name>B5Y8V7_COPPD</name>
<keyword evidence="1" id="KW-0479">Metal-binding</keyword>
<evidence type="ECO:0000313" key="3">
    <source>
        <dbReference type="EMBL" id="ACI17410.1"/>
    </source>
</evidence>
<dbReference type="GO" id="GO:0140664">
    <property type="term" value="F:ATP-dependent DNA damage sensor activity"/>
    <property type="evidence" value="ECO:0007669"/>
    <property type="project" value="InterPro"/>
</dbReference>
<dbReference type="InterPro" id="IPR020588">
    <property type="entry name" value="RecA_ATP-bd"/>
</dbReference>
<feature type="domain" description="RecA family profile 1" evidence="2">
    <location>
        <begin position="53"/>
        <end position="192"/>
    </location>
</feature>
<dbReference type="SUPFAM" id="SSF54211">
    <property type="entry name" value="Ribosomal protein S5 domain 2-like"/>
    <property type="match status" value="1"/>
</dbReference>
<dbReference type="Pfam" id="PF18073">
    <property type="entry name" value="Zn_ribbon_LapB"/>
    <property type="match status" value="1"/>
</dbReference>
<organism evidence="3 4">
    <name type="scientific">Coprothermobacter proteolyticus (strain ATCC 35245 / DSM 5265 / OCM 4 / BT)</name>
    <dbReference type="NCBI Taxonomy" id="309798"/>
    <lineage>
        <taxon>Bacteria</taxon>
        <taxon>Pseudomonadati</taxon>
        <taxon>Coprothermobacterota</taxon>
        <taxon>Coprothermobacteria</taxon>
        <taxon>Coprothermobacterales</taxon>
        <taxon>Coprothermobacteraceae</taxon>
        <taxon>Coprothermobacter</taxon>
    </lineage>
</organism>
<dbReference type="PANTHER" id="PTHR32472">
    <property type="entry name" value="DNA REPAIR PROTEIN RADA"/>
    <property type="match status" value="1"/>
</dbReference>
<reference evidence="3 4" key="2">
    <citation type="journal article" date="2014" name="Genome Announc.">
        <title>Complete Genome Sequence of Coprothermobacter proteolyticus DSM 5265.</title>
        <authorList>
            <person name="Alexiev A."/>
            <person name="Coil D.A."/>
            <person name="Badger J.H."/>
            <person name="Enticknap J."/>
            <person name="Ward N."/>
            <person name="Robb F.T."/>
            <person name="Eisen J.A."/>
        </authorList>
    </citation>
    <scope>NUCLEOTIDE SEQUENCE [LARGE SCALE GENOMIC DNA]</scope>
    <source>
        <strain evidence="4">ATCC 35245 / DSM 5265 / OCM 4 / BT</strain>
    </source>
</reference>
<sequence>MSEKSQYECSNCGYVSSVKLGRCPQCGQFGTFIVRKPIAEQERKVNFSYTKKPQKTTPTFLPELNFVLGGGLKSGSVLLLGGEPGIGKSTLALQILGNADTDAVYVSSEETREQVLERAERIGLRNINVVSESDLGAVDLDNYGLICVDSLQTIRFGDMGAPGSPAMVKEIAGYLVKWAKESNGIALIVAHVTKEGVIAGPRTVEHMVDVVLYLEGDRTSDKRLLKLVKNRFGPSTDQILLEMQSSGLTPSEVEVSGLDRNQTGLVLSAVNTGTRFEFVQVHALVTDSYGQIPKRLSSRYPNNRLLLLTAVMQKYLRLPLYKYDIYVDLTTDFFVNDYGVDAAIVAAVYSSLKEMPISGNTLVYGEVLLTGDIRSPHPETQLDRLVRGAQLKRTNASTVVELIKELF</sequence>
<dbReference type="EMBL" id="CP001145">
    <property type="protein sequence ID" value="ACI17410.1"/>
    <property type="molecule type" value="Genomic_DNA"/>
</dbReference>
<dbReference type="GO" id="GO:0005829">
    <property type="term" value="C:cytosol"/>
    <property type="evidence" value="ECO:0007669"/>
    <property type="project" value="TreeGrafter"/>
</dbReference>
<keyword evidence="4" id="KW-1185">Reference proteome</keyword>
<dbReference type="GO" id="GO:0046872">
    <property type="term" value="F:metal ion binding"/>
    <property type="evidence" value="ECO:0007669"/>
    <property type="project" value="UniProtKB-KW"/>
</dbReference>
<reference evidence="4" key="1">
    <citation type="submission" date="2008-08" db="EMBL/GenBank/DDBJ databases">
        <title>The complete genome sequence of Coprothermobacter proteolyticus strain ATCC 5245 / DSM 5265 / BT.</title>
        <authorList>
            <person name="Dodson R.J."/>
            <person name="Durkin A.S."/>
            <person name="Wu M."/>
            <person name="Eisen J."/>
            <person name="Sutton G."/>
        </authorList>
    </citation>
    <scope>NUCLEOTIDE SEQUENCE [LARGE SCALE GENOMIC DNA]</scope>
    <source>
        <strain evidence="4">ATCC 35245 / DSM 5265 / OCM 4 / BT</strain>
    </source>
</reference>
<dbReference type="KEGG" id="cpo:COPRO5265_0866"/>
<dbReference type="InterPro" id="IPR027417">
    <property type="entry name" value="P-loop_NTPase"/>
</dbReference>